<keyword evidence="3" id="KW-1185">Reference proteome</keyword>
<protein>
    <submittedName>
        <fullName evidence="2">Uncharacterized protein</fullName>
    </submittedName>
</protein>
<feature type="region of interest" description="Disordered" evidence="1">
    <location>
        <begin position="363"/>
        <end position="392"/>
    </location>
</feature>
<name>A0A164T1A0_9AGAM</name>
<dbReference type="EMBL" id="KV419412">
    <property type="protein sequence ID" value="KZS91985.1"/>
    <property type="molecule type" value="Genomic_DNA"/>
</dbReference>
<feature type="compositionally biased region" description="Low complexity" evidence="1">
    <location>
        <begin position="244"/>
        <end position="263"/>
    </location>
</feature>
<sequence>MTTPTLDRQIRHLDFLPPKQDIAAVTHSLSMSSSSSSVASSSDLNSCFSSAIGHTFSSGTSATEPELETPLDSPCCEIKVQFGGFSFHPETLTSLSLTQPRNNSLGHAPPSSPRQRGPKGEKIVGDRMRSLIEDHESDSEADTEGEHPKARLLGARSAGSHRGAAKARKSYGALAPRPTQIRLPSMIQARSNSLNSEAKTTPISAISSRNVNLAAKRPASIGLGLSINMPSHGIKLPPPSPGVTHSTTPISPISPISPVNTPTQPYTRKLLSSRARAPSERISALISSDMSVCDAEHPMLLPPKPRLRPVSNPLGFRDKTLAKEIDALPVLDAPSSSPPSSSRRSASLGPPLLLTKSARRPLQVSDLLFGSPTTTKPRTHRPTPTSLPNQKAPLSLHIPLSSASLSQARRASNPFLLESPDKTSPVAHSTTPWASGDEEDDDISDIEHRMDFDDRDRNQPANDRSEISDDEDEGVDPELGRGRRQNFYWVW</sequence>
<reference evidence="2 3" key="1">
    <citation type="journal article" date="2016" name="Mol. Biol. Evol.">
        <title>Comparative Genomics of Early-Diverging Mushroom-Forming Fungi Provides Insights into the Origins of Lignocellulose Decay Capabilities.</title>
        <authorList>
            <person name="Nagy L.G."/>
            <person name="Riley R."/>
            <person name="Tritt A."/>
            <person name="Adam C."/>
            <person name="Daum C."/>
            <person name="Floudas D."/>
            <person name="Sun H."/>
            <person name="Yadav J.S."/>
            <person name="Pangilinan J."/>
            <person name="Larsson K.H."/>
            <person name="Matsuura K."/>
            <person name="Barry K."/>
            <person name="Labutti K."/>
            <person name="Kuo R."/>
            <person name="Ohm R.A."/>
            <person name="Bhattacharya S.S."/>
            <person name="Shirouzu T."/>
            <person name="Yoshinaga Y."/>
            <person name="Martin F.M."/>
            <person name="Grigoriev I.V."/>
            <person name="Hibbett D.S."/>
        </authorList>
    </citation>
    <scope>NUCLEOTIDE SEQUENCE [LARGE SCALE GENOMIC DNA]</scope>
    <source>
        <strain evidence="2 3">HHB9708</strain>
    </source>
</reference>
<dbReference type="Proteomes" id="UP000076722">
    <property type="component" value="Unassembled WGS sequence"/>
</dbReference>
<evidence type="ECO:0000313" key="3">
    <source>
        <dbReference type="Proteomes" id="UP000076722"/>
    </source>
</evidence>
<feature type="compositionally biased region" description="Basic and acidic residues" evidence="1">
    <location>
        <begin position="445"/>
        <end position="467"/>
    </location>
</feature>
<feature type="region of interest" description="Disordered" evidence="1">
    <location>
        <begin position="155"/>
        <end position="176"/>
    </location>
</feature>
<evidence type="ECO:0000256" key="1">
    <source>
        <dbReference type="SAM" id="MobiDB-lite"/>
    </source>
</evidence>
<gene>
    <name evidence="2" type="ORF">SISNIDRAFT_456175</name>
</gene>
<feature type="region of interest" description="Disordered" evidence="1">
    <location>
        <begin position="415"/>
        <end position="480"/>
    </location>
</feature>
<feature type="region of interest" description="Disordered" evidence="1">
    <location>
        <begin position="97"/>
        <end position="121"/>
    </location>
</feature>
<evidence type="ECO:0000313" key="2">
    <source>
        <dbReference type="EMBL" id="KZS91985.1"/>
    </source>
</evidence>
<feature type="region of interest" description="Disordered" evidence="1">
    <location>
        <begin position="327"/>
        <end position="350"/>
    </location>
</feature>
<dbReference type="AlphaFoldDB" id="A0A164T1A0"/>
<proteinExistence type="predicted"/>
<feature type="region of interest" description="Disordered" evidence="1">
    <location>
        <begin position="239"/>
        <end position="265"/>
    </location>
</feature>
<accession>A0A164T1A0</accession>
<organism evidence="2 3">
    <name type="scientific">Sistotremastrum niveocremeum HHB9708</name>
    <dbReference type="NCBI Taxonomy" id="1314777"/>
    <lineage>
        <taxon>Eukaryota</taxon>
        <taxon>Fungi</taxon>
        <taxon>Dikarya</taxon>
        <taxon>Basidiomycota</taxon>
        <taxon>Agaricomycotina</taxon>
        <taxon>Agaricomycetes</taxon>
        <taxon>Sistotremastrales</taxon>
        <taxon>Sistotremastraceae</taxon>
        <taxon>Sertulicium</taxon>
        <taxon>Sertulicium niveocremeum</taxon>
    </lineage>
</organism>